<sequence>MNRKKFVTGIAALGFVGGIWLLPVHSADAAVPTQLAEEPEAPVDGREEPAVPEEPIDEPEEPEVPEEPIDEPEEPEVPEEPIDEPEEPEVSEEPIDEPEEPEVPEEPIDEPEEPEVSEEPVDEPEEPEVPEEPIDEPEEPEVPEEPIDEPEEPEVPEEPIDEPEEPEVPVKGLSVMDFGAIANDDNDDYEAFAAAAEEARSKNEALHIPEGEFKLGKILKVDGIRMEGVGKDKTLLVSTDPENGSIDLLGDGVQIRNFKHAYQTTVPRGNGSHDKNSITVRSATNFVIDNIHVDRSSTAGIMIAYGSSDGTISNNTVENTGADGIHMTTESHDIKVVNNRVSNVGDDGIAVVSYGSSKVPVRDILIKDNWVGNFSKARGISVVGGEDVRIEGNEISDTMMAGVYIAAEGSYNTLDVHRVQVNNNTIDSTGIKKPENHPNVLVYASHGVVDDVKFYGNLIQNGAHRGIGVWGQGEIGDVVFERNTLINVNGSATTFENGNIKLIDNIGF</sequence>
<keyword evidence="4" id="KW-1185">Reference proteome</keyword>
<feature type="region of interest" description="Disordered" evidence="1">
    <location>
        <begin position="32"/>
        <end position="169"/>
    </location>
</feature>
<proteinExistence type="predicted"/>
<accession>A0ABQ2L422</accession>
<organism evidence="3 4">
    <name type="scientific">Saccharibacillus kuerlensis</name>
    <dbReference type="NCBI Taxonomy" id="459527"/>
    <lineage>
        <taxon>Bacteria</taxon>
        <taxon>Bacillati</taxon>
        <taxon>Bacillota</taxon>
        <taxon>Bacilli</taxon>
        <taxon>Bacillales</taxon>
        <taxon>Paenibacillaceae</taxon>
        <taxon>Saccharibacillus</taxon>
    </lineage>
</organism>
<evidence type="ECO:0000256" key="1">
    <source>
        <dbReference type="SAM" id="MobiDB-lite"/>
    </source>
</evidence>
<dbReference type="PANTHER" id="PTHR36453:SF1">
    <property type="entry name" value="RIGHT HANDED BETA HELIX DOMAIN-CONTAINING PROTEIN"/>
    <property type="match status" value="1"/>
</dbReference>
<gene>
    <name evidence="3" type="ORF">GCM10010969_20530</name>
</gene>
<evidence type="ECO:0000313" key="3">
    <source>
        <dbReference type="EMBL" id="GGN99910.1"/>
    </source>
</evidence>
<dbReference type="NCBIfam" id="TIGR03804">
    <property type="entry name" value="para_beta_helix"/>
    <property type="match status" value="1"/>
</dbReference>
<dbReference type="Gene3D" id="2.160.20.10">
    <property type="entry name" value="Single-stranded right-handed beta-helix, Pectin lyase-like"/>
    <property type="match status" value="1"/>
</dbReference>
<dbReference type="InterPro" id="IPR011050">
    <property type="entry name" value="Pectin_lyase_fold/virulence"/>
</dbReference>
<feature type="domain" description="Right handed beta helix" evidence="2">
    <location>
        <begin position="266"/>
        <end position="357"/>
    </location>
</feature>
<dbReference type="Pfam" id="PF13229">
    <property type="entry name" value="Beta_helix"/>
    <property type="match status" value="1"/>
</dbReference>
<name>A0ABQ2L422_9BACL</name>
<protein>
    <recommendedName>
        <fullName evidence="2">Right handed beta helix domain-containing protein</fullName>
    </recommendedName>
</protein>
<reference evidence="4" key="1">
    <citation type="journal article" date="2019" name="Int. J. Syst. Evol. Microbiol.">
        <title>The Global Catalogue of Microorganisms (GCM) 10K type strain sequencing project: providing services to taxonomists for standard genome sequencing and annotation.</title>
        <authorList>
            <consortium name="The Broad Institute Genomics Platform"/>
            <consortium name="The Broad Institute Genome Sequencing Center for Infectious Disease"/>
            <person name="Wu L."/>
            <person name="Ma J."/>
        </authorList>
    </citation>
    <scope>NUCLEOTIDE SEQUENCE [LARGE SCALE GENOMIC DNA]</scope>
    <source>
        <strain evidence="4">CGMCC 1.6964</strain>
    </source>
</reference>
<dbReference type="SMART" id="SM00710">
    <property type="entry name" value="PbH1"/>
    <property type="match status" value="8"/>
</dbReference>
<dbReference type="SUPFAM" id="SSF51126">
    <property type="entry name" value="Pectin lyase-like"/>
    <property type="match status" value="1"/>
</dbReference>
<dbReference type="InterPro" id="IPR006626">
    <property type="entry name" value="PbH1"/>
</dbReference>
<dbReference type="PANTHER" id="PTHR36453">
    <property type="entry name" value="SECRETED PROTEIN-RELATED"/>
    <property type="match status" value="1"/>
</dbReference>
<dbReference type="RefSeq" id="WP_229675661.1">
    <property type="nucleotide sequence ID" value="NZ_BMLN01000005.1"/>
</dbReference>
<dbReference type="InterPro" id="IPR039448">
    <property type="entry name" value="Beta_helix"/>
</dbReference>
<dbReference type="EMBL" id="BMLN01000005">
    <property type="protein sequence ID" value="GGN99910.1"/>
    <property type="molecule type" value="Genomic_DNA"/>
</dbReference>
<feature type="compositionally biased region" description="Acidic residues" evidence="1">
    <location>
        <begin position="50"/>
        <end position="167"/>
    </location>
</feature>
<evidence type="ECO:0000259" key="2">
    <source>
        <dbReference type="Pfam" id="PF13229"/>
    </source>
</evidence>
<evidence type="ECO:0000313" key="4">
    <source>
        <dbReference type="Proteomes" id="UP000606653"/>
    </source>
</evidence>
<dbReference type="InterPro" id="IPR012334">
    <property type="entry name" value="Pectin_lyas_fold"/>
</dbReference>
<comment type="caution">
    <text evidence="3">The sequence shown here is derived from an EMBL/GenBank/DDBJ whole genome shotgun (WGS) entry which is preliminary data.</text>
</comment>
<dbReference type="InterPro" id="IPR022441">
    <property type="entry name" value="Para_beta_helix_rpt-2"/>
</dbReference>
<dbReference type="Proteomes" id="UP000606653">
    <property type="component" value="Unassembled WGS sequence"/>
</dbReference>